<evidence type="ECO:0000313" key="14">
    <source>
        <dbReference type="EMBL" id="OOY11770.1"/>
    </source>
</evidence>
<evidence type="ECO:0000256" key="7">
    <source>
        <dbReference type="ARBA" id="ARBA00022723"/>
    </source>
</evidence>
<feature type="domain" description="Aminotransferase class V" evidence="13">
    <location>
        <begin position="7"/>
        <end position="373"/>
    </location>
</feature>
<gene>
    <name evidence="14" type="ORF">BMG00_11835</name>
</gene>
<dbReference type="RefSeq" id="WP_078574467.1">
    <property type="nucleotide sequence ID" value="NZ_MPZS01000002.1"/>
</dbReference>
<keyword evidence="7" id="KW-0479">Metal-binding</keyword>
<accession>A0ABX3MJN0</accession>
<dbReference type="InterPro" id="IPR020578">
    <property type="entry name" value="Aminotrans_V_PyrdxlP_BS"/>
</dbReference>
<evidence type="ECO:0000256" key="10">
    <source>
        <dbReference type="ARBA" id="ARBA00023014"/>
    </source>
</evidence>
<evidence type="ECO:0000256" key="11">
    <source>
        <dbReference type="ARBA" id="ARBA00050776"/>
    </source>
</evidence>
<dbReference type="PIRSF" id="PIRSF005572">
    <property type="entry name" value="NifS"/>
    <property type="match status" value="1"/>
</dbReference>
<evidence type="ECO:0000256" key="2">
    <source>
        <dbReference type="ARBA" id="ARBA00003120"/>
    </source>
</evidence>
<proteinExistence type="inferred from homology"/>
<comment type="catalytic activity">
    <reaction evidence="11">
        <text>(sulfur carrier)-H + L-cysteine = (sulfur carrier)-SH + L-alanine</text>
        <dbReference type="Rhea" id="RHEA:43892"/>
        <dbReference type="Rhea" id="RHEA-COMP:14737"/>
        <dbReference type="Rhea" id="RHEA-COMP:14739"/>
        <dbReference type="ChEBI" id="CHEBI:29917"/>
        <dbReference type="ChEBI" id="CHEBI:35235"/>
        <dbReference type="ChEBI" id="CHEBI:57972"/>
        <dbReference type="ChEBI" id="CHEBI:64428"/>
        <dbReference type="EC" id="2.8.1.7"/>
    </reaction>
</comment>
<dbReference type="Pfam" id="PF00266">
    <property type="entry name" value="Aminotran_5"/>
    <property type="match status" value="1"/>
</dbReference>
<evidence type="ECO:0000256" key="3">
    <source>
        <dbReference type="ARBA" id="ARBA00006490"/>
    </source>
</evidence>
<name>A0ABX3MJN0_9RHOB</name>
<dbReference type="SUPFAM" id="SSF53383">
    <property type="entry name" value="PLP-dependent transferases"/>
    <property type="match status" value="1"/>
</dbReference>
<dbReference type="PANTHER" id="PTHR11601">
    <property type="entry name" value="CYSTEINE DESULFURYLASE FAMILY MEMBER"/>
    <property type="match status" value="1"/>
</dbReference>
<dbReference type="InterPro" id="IPR015421">
    <property type="entry name" value="PyrdxlP-dep_Trfase_major"/>
</dbReference>
<evidence type="ECO:0000256" key="8">
    <source>
        <dbReference type="ARBA" id="ARBA00022898"/>
    </source>
</evidence>
<evidence type="ECO:0000256" key="4">
    <source>
        <dbReference type="ARBA" id="ARBA00012239"/>
    </source>
</evidence>
<dbReference type="InterPro" id="IPR015424">
    <property type="entry name" value="PyrdxlP-dep_Trfase"/>
</dbReference>
<dbReference type="InterPro" id="IPR000192">
    <property type="entry name" value="Aminotrans_V_dom"/>
</dbReference>
<keyword evidence="9" id="KW-0408">Iron</keyword>
<keyword evidence="10" id="KW-0411">Iron-sulfur</keyword>
<organism evidence="14 15">
    <name type="scientific">Thioclava marina</name>
    <dbReference type="NCBI Taxonomy" id="1915077"/>
    <lineage>
        <taxon>Bacteria</taxon>
        <taxon>Pseudomonadati</taxon>
        <taxon>Pseudomonadota</taxon>
        <taxon>Alphaproteobacteria</taxon>
        <taxon>Rhodobacterales</taxon>
        <taxon>Paracoccaceae</taxon>
        <taxon>Thioclava</taxon>
    </lineage>
</organism>
<dbReference type="InterPro" id="IPR015422">
    <property type="entry name" value="PyrdxlP-dep_Trfase_small"/>
</dbReference>
<comment type="caution">
    <text evidence="14">The sequence shown here is derived from an EMBL/GenBank/DDBJ whole genome shotgun (WGS) entry which is preliminary data.</text>
</comment>
<evidence type="ECO:0000256" key="1">
    <source>
        <dbReference type="ARBA" id="ARBA00001933"/>
    </source>
</evidence>
<reference evidence="14 15" key="1">
    <citation type="submission" date="2016-11" db="EMBL/GenBank/DDBJ databases">
        <title>A multilocus sequence analysis scheme for characterization of bacteria in the genus Thioclava.</title>
        <authorList>
            <person name="Liu Y."/>
            <person name="Shao Z."/>
        </authorList>
    </citation>
    <scope>NUCLEOTIDE SEQUENCE [LARGE SCALE GENOMIC DNA]</scope>
    <source>
        <strain evidence="14 15">11.10-0-13</strain>
    </source>
</reference>
<evidence type="ECO:0000256" key="5">
    <source>
        <dbReference type="ARBA" id="ARBA00013558"/>
    </source>
</evidence>
<dbReference type="EMBL" id="MPZS01000002">
    <property type="protein sequence ID" value="OOY11770.1"/>
    <property type="molecule type" value="Genomic_DNA"/>
</dbReference>
<dbReference type="Gene3D" id="1.10.260.50">
    <property type="match status" value="1"/>
</dbReference>
<evidence type="ECO:0000256" key="12">
    <source>
        <dbReference type="RuleBase" id="RU004504"/>
    </source>
</evidence>
<comment type="similarity">
    <text evidence="3">Belongs to the class-V pyridoxal-phosphate-dependent aminotransferase family. NifS/IscS subfamily.</text>
</comment>
<keyword evidence="15" id="KW-1185">Reference proteome</keyword>
<dbReference type="PANTHER" id="PTHR11601:SF34">
    <property type="entry name" value="CYSTEINE DESULFURASE"/>
    <property type="match status" value="1"/>
</dbReference>
<evidence type="ECO:0000256" key="6">
    <source>
        <dbReference type="ARBA" id="ARBA00022679"/>
    </source>
</evidence>
<protein>
    <recommendedName>
        <fullName evidence="5">Cysteine desulfurase</fullName>
        <ecNumber evidence="4">2.8.1.7</ecNumber>
    </recommendedName>
</protein>
<dbReference type="Proteomes" id="UP000242224">
    <property type="component" value="Unassembled WGS sequence"/>
</dbReference>
<evidence type="ECO:0000259" key="13">
    <source>
        <dbReference type="Pfam" id="PF00266"/>
    </source>
</evidence>
<dbReference type="Gene3D" id="3.90.1150.10">
    <property type="entry name" value="Aspartate Aminotransferase, domain 1"/>
    <property type="match status" value="1"/>
</dbReference>
<comment type="function">
    <text evidence="2">Catalyzes the removal of elemental sulfur atoms from cysteine to produce alanine. Seems to participate in the biosynthesis of the nitrogenase metalloclusters by providing the inorganic sulfur required for the Fe-S core formation.</text>
</comment>
<dbReference type="PROSITE" id="PS00595">
    <property type="entry name" value="AA_TRANSFER_CLASS_5"/>
    <property type="match status" value="1"/>
</dbReference>
<dbReference type="InterPro" id="IPR016454">
    <property type="entry name" value="Cysteine_dSase"/>
</dbReference>
<sequence>MKKSKTIYLDHQATTPLDSQVFEAMRPYFGESFGNPHSSDHAAGWRAAKAVEGAAEDVAAMIGADADEIVFTSGATEANNLALLGVARRAVGGARKRILMSSTEHKCVLEVGRVLERQLGFTVTHLSVDSEGRLDLDMLRSELNEDVLLISVMAANNEIGTLQDITEIARMVSQSGSLLHCDAAQAPCAMDMSRFADVVDLLSLSAHKMYGPMGVGALFAKRELQGRIEPLVYGGGQQNGLRSGTLPTALCVGLGCAARLASGEHAMGEREALAQRRDFLLERLRELPYPSWINGPKNPEHRHPGNINIGFRGIVAADLLGRIQPNLAASTGSACTSGIPEPSHVLRAIGLTDEEAGASIRLSVGRSSTEEELVKAVDIIRAALEQVSSERDSMFA</sequence>
<dbReference type="Gene3D" id="3.40.640.10">
    <property type="entry name" value="Type I PLP-dependent aspartate aminotransferase-like (Major domain)"/>
    <property type="match status" value="1"/>
</dbReference>
<comment type="cofactor">
    <cofactor evidence="1 12">
        <name>pyridoxal 5'-phosphate</name>
        <dbReference type="ChEBI" id="CHEBI:597326"/>
    </cofactor>
</comment>
<dbReference type="EC" id="2.8.1.7" evidence="4"/>
<keyword evidence="8" id="KW-0663">Pyridoxal phosphate</keyword>
<evidence type="ECO:0000256" key="9">
    <source>
        <dbReference type="ARBA" id="ARBA00023004"/>
    </source>
</evidence>
<evidence type="ECO:0000313" key="15">
    <source>
        <dbReference type="Proteomes" id="UP000242224"/>
    </source>
</evidence>
<keyword evidence="6" id="KW-0808">Transferase</keyword>